<sequence>MLLDGDEWQATLRGFRQEAWRLETLPRYRVPQETEEFDAFRAGRRVDSRAYSSPYTEDLDRLRREGKRKGRVHVVTRPLSEYLRFEFSRYYTPHVRAGEDIRILDVTDRTNPLPGVPDFWMFDRSKVVLMHYEEDGRQAGRELYEGDPAPFLEYQRIALTESMPFLEYVSE</sequence>
<reference evidence="2" key="2">
    <citation type="submission" date="2020-09" db="EMBL/GenBank/DDBJ databases">
        <authorList>
            <person name="Sun Q."/>
            <person name="Ohkuma M."/>
        </authorList>
    </citation>
    <scope>NUCLEOTIDE SEQUENCE</scope>
    <source>
        <strain evidence="2">JCM 4477</strain>
    </source>
</reference>
<keyword evidence="3" id="KW-1185">Reference proteome</keyword>
<proteinExistence type="predicted"/>
<evidence type="ECO:0000259" key="1">
    <source>
        <dbReference type="Pfam" id="PF21806"/>
    </source>
</evidence>
<accession>A0A919AFN2</accession>
<dbReference type="EMBL" id="BNBI01000006">
    <property type="protein sequence ID" value="GHF03112.1"/>
    <property type="molecule type" value="Genomic_DNA"/>
</dbReference>
<protein>
    <recommendedName>
        <fullName evidence="1">DUF6879 domain-containing protein</fullName>
    </recommendedName>
</protein>
<dbReference type="RefSeq" id="WP_190204744.1">
    <property type="nucleotide sequence ID" value="NZ_BNBI01000006.1"/>
</dbReference>
<organism evidence="2 3">
    <name type="scientific">Streptomyces fumanus</name>
    <dbReference type="NCBI Taxonomy" id="67302"/>
    <lineage>
        <taxon>Bacteria</taxon>
        <taxon>Bacillati</taxon>
        <taxon>Actinomycetota</taxon>
        <taxon>Actinomycetes</taxon>
        <taxon>Kitasatosporales</taxon>
        <taxon>Streptomycetaceae</taxon>
        <taxon>Streptomyces</taxon>
    </lineage>
</organism>
<comment type="caution">
    <text evidence="2">The sequence shown here is derived from an EMBL/GenBank/DDBJ whole genome shotgun (WGS) entry which is preliminary data.</text>
</comment>
<gene>
    <name evidence="2" type="ORF">GCM10018772_29960</name>
</gene>
<evidence type="ECO:0000313" key="2">
    <source>
        <dbReference type="EMBL" id="GHF03112.1"/>
    </source>
</evidence>
<name>A0A919AFN2_9ACTN</name>
<dbReference type="InterPro" id="IPR049244">
    <property type="entry name" value="DUF6879"/>
</dbReference>
<evidence type="ECO:0000313" key="3">
    <source>
        <dbReference type="Proteomes" id="UP000630718"/>
    </source>
</evidence>
<dbReference type="AlphaFoldDB" id="A0A919AFN2"/>
<dbReference type="Proteomes" id="UP000630718">
    <property type="component" value="Unassembled WGS sequence"/>
</dbReference>
<reference evidence="2" key="1">
    <citation type="journal article" date="2014" name="Int. J. Syst. Evol. Microbiol.">
        <title>Complete genome sequence of Corynebacterium casei LMG S-19264T (=DSM 44701T), isolated from a smear-ripened cheese.</title>
        <authorList>
            <consortium name="US DOE Joint Genome Institute (JGI-PGF)"/>
            <person name="Walter F."/>
            <person name="Albersmeier A."/>
            <person name="Kalinowski J."/>
            <person name="Ruckert C."/>
        </authorList>
    </citation>
    <scope>NUCLEOTIDE SEQUENCE</scope>
    <source>
        <strain evidence="2">JCM 4477</strain>
    </source>
</reference>
<dbReference type="Pfam" id="PF21806">
    <property type="entry name" value="DUF6879"/>
    <property type="match status" value="1"/>
</dbReference>
<feature type="domain" description="DUF6879" evidence="1">
    <location>
        <begin position="6"/>
        <end position="169"/>
    </location>
</feature>